<keyword evidence="10 17" id="KW-0520">NAD</keyword>
<evidence type="ECO:0000256" key="15">
    <source>
        <dbReference type="ARBA" id="ARBA00048238"/>
    </source>
</evidence>
<dbReference type="AlphaFoldDB" id="A0A7T4JVN8"/>
<feature type="binding site" evidence="17">
    <location>
        <position position="371"/>
    </location>
    <ligand>
        <name>(6S)-NADPHX</name>
        <dbReference type="ChEBI" id="CHEBI:64076"/>
    </ligand>
</feature>
<dbReference type="InterPro" id="IPR029056">
    <property type="entry name" value="Ribokinase-like"/>
</dbReference>
<feature type="binding site" evidence="17">
    <location>
        <begin position="403"/>
        <end position="407"/>
    </location>
    <ligand>
        <name>AMP</name>
        <dbReference type="ChEBI" id="CHEBI:456215"/>
    </ligand>
</feature>
<dbReference type="GO" id="GO:0110051">
    <property type="term" value="P:metabolite repair"/>
    <property type="evidence" value="ECO:0007669"/>
    <property type="project" value="TreeGrafter"/>
</dbReference>
<dbReference type="Pfam" id="PF03853">
    <property type="entry name" value="YjeF_N"/>
    <property type="match status" value="1"/>
</dbReference>
<evidence type="ECO:0000256" key="11">
    <source>
        <dbReference type="ARBA" id="ARBA00023235"/>
    </source>
</evidence>
<dbReference type="GO" id="GO:0052856">
    <property type="term" value="F:NAD(P)HX epimerase activity"/>
    <property type="evidence" value="ECO:0007669"/>
    <property type="project" value="UniProtKB-EC"/>
</dbReference>
<evidence type="ECO:0000256" key="4">
    <source>
        <dbReference type="ARBA" id="ARBA00009524"/>
    </source>
</evidence>
<dbReference type="GO" id="GO:0046872">
    <property type="term" value="F:metal ion binding"/>
    <property type="evidence" value="ECO:0007669"/>
    <property type="project" value="UniProtKB-UniRule"/>
</dbReference>
<dbReference type="HAMAP" id="MF_01965">
    <property type="entry name" value="NADHX_dehydratase"/>
    <property type="match status" value="1"/>
</dbReference>
<evidence type="ECO:0000256" key="7">
    <source>
        <dbReference type="ARBA" id="ARBA00022840"/>
    </source>
</evidence>
<gene>
    <name evidence="17" type="primary">nnrD</name>
    <name evidence="21" type="ORF">I6I10_03950</name>
</gene>
<dbReference type="Proteomes" id="UP000596145">
    <property type="component" value="Chromosome"/>
</dbReference>
<evidence type="ECO:0000256" key="12">
    <source>
        <dbReference type="ARBA" id="ARBA00023239"/>
    </source>
</evidence>
<evidence type="ECO:0000259" key="20">
    <source>
        <dbReference type="PROSITE" id="PS51385"/>
    </source>
</evidence>
<feature type="binding site" evidence="17">
    <location>
        <position position="321"/>
    </location>
    <ligand>
        <name>(6S)-NADPHX</name>
        <dbReference type="ChEBI" id="CHEBI:64076"/>
    </ligand>
</feature>
<dbReference type="EC" id="4.2.1.136" evidence="17"/>
<dbReference type="GeneID" id="92761124"/>
<dbReference type="CDD" id="cd01171">
    <property type="entry name" value="YXKO-related"/>
    <property type="match status" value="1"/>
</dbReference>
<evidence type="ECO:0000256" key="10">
    <source>
        <dbReference type="ARBA" id="ARBA00023027"/>
    </source>
</evidence>
<dbReference type="Pfam" id="PF01256">
    <property type="entry name" value="Carb_kinase"/>
    <property type="match status" value="1"/>
</dbReference>
<dbReference type="InterPro" id="IPR036652">
    <property type="entry name" value="YjeF_N_dom_sf"/>
</dbReference>
<evidence type="ECO:0000313" key="22">
    <source>
        <dbReference type="Proteomes" id="UP000596145"/>
    </source>
</evidence>
<keyword evidence="11 18" id="KW-0413">Isomerase</keyword>
<dbReference type="Gene3D" id="3.40.1190.20">
    <property type="match status" value="1"/>
</dbReference>
<keyword evidence="12 17" id="KW-0456">Lyase</keyword>
<evidence type="ECO:0000256" key="16">
    <source>
        <dbReference type="ARBA" id="ARBA00049209"/>
    </source>
</evidence>
<evidence type="ECO:0000256" key="6">
    <source>
        <dbReference type="ARBA" id="ARBA00022741"/>
    </source>
</evidence>
<evidence type="ECO:0000256" key="9">
    <source>
        <dbReference type="ARBA" id="ARBA00022958"/>
    </source>
</evidence>
<comment type="function">
    <text evidence="17">Catalyzes the dehydration of the S-form of NAD(P)HX at the expense of ADP, which is converted to AMP. Together with NAD(P)HX epimerase, which catalyzes the epimerization of the S- and R-forms, the enzyme allows the repair of both epimers of NAD(P)HX, a damaged form of NAD(P)H that is a result of enzymatic or heat-dependent hydration.</text>
</comment>
<organism evidence="21 22">
    <name type="scientific">Corynebacterium glucuronolyticum</name>
    <dbReference type="NCBI Taxonomy" id="39791"/>
    <lineage>
        <taxon>Bacteria</taxon>
        <taxon>Bacillati</taxon>
        <taxon>Actinomycetota</taxon>
        <taxon>Actinomycetes</taxon>
        <taxon>Mycobacteriales</taxon>
        <taxon>Corynebacteriaceae</taxon>
        <taxon>Corynebacterium</taxon>
    </lineage>
</organism>
<feature type="domain" description="YjeF C-terminal" evidence="19">
    <location>
        <begin position="234"/>
        <end position="503"/>
    </location>
</feature>
<feature type="domain" description="YjeF N-terminal" evidence="20">
    <location>
        <begin position="9"/>
        <end position="200"/>
    </location>
</feature>
<evidence type="ECO:0000313" key="21">
    <source>
        <dbReference type="EMBL" id="QQB47071.1"/>
    </source>
</evidence>
<dbReference type="EMBL" id="CP066007">
    <property type="protein sequence ID" value="QQB47071.1"/>
    <property type="molecule type" value="Genomic_DNA"/>
</dbReference>
<dbReference type="SUPFAM" id="SSF53613">
    <property type="entry name" value="Ribokinase-like"/>
    <property type="match status" value="1"/>
</dbReference>
<dbReference type="GO" id="GO:0005524">
    <property type="term" value="F:ATP binding"/>
    <property type="evidence" value="ECO:0007669"/>
    <property type="project" value="UniProtKB-UniRule"/>
</dbReference>
<keyword evidence="9 18" id="KW-0630">Potassium</keyword>
<dbReference type="PANTHER" id="PTHR12592:SF0">
    <property type="entry name" value="ATP-DEPENDENT (S)-NAD(P)H-HYDRATE DEHYDRATASE"/>
    <property type="match status" value="1"/>
</dbReference>
<dbReference type="PROSITE" id="PS51385">
    <property type="entry name" value="YJEF_N"/>
    <property type="match status" value="1"/>
</dbReference>
<feature type="binding site" evidence="17">
    <location>
        <position position="269"/>
    </location>
    <ligand>
        <name>(6S)-NADPHX</name>
        <dbReference type="ChEBI" id="CHEBI:64076"/>
    </ligand>
</feature>
<comment type="similarity">
    <text evidence="4 18">In the C-terminal section; belongs to the NnrD/CARKD family.</text>
</comment>
<comment type="catalytic activity">
    <reaction evidence="2 18">
        <text>(6R)-NADPHX = (6S)-NADPHX</text>
        <dbReference type="Rhea" id="RHEA:32227"/>
        <dbReference type="ChEBI" id="CHEBI:64076"/>
        <dbReference type="ChEBI" id="CHEBI:64077"/>
        <dbReference type="EC" id="5.1.99.6"/>
    </reaction>
</comment>
<evidence type="ECO:0000256" key="2">
    <source>
        <dbReference type="ARBA" id="ARBA00000909"/>
    </source>
</evidence>
<evidence type="ECO:0000256" key="1">
    <source>
        <dbReference type="ARBA" id="ARBA00000013"/>
    </source>
</evidence>
<dbReference type="InterPro" id="IPR000631">
    <property type="entry name" value="CARKD"/>
</dbReference>
<comment type="subunit">
    <text evidence="17">Homotetramer.</text>
</comment>
<comment type="cofactor">
    <cofactor evidence="17">
        <name>Mg(2+)</name>
        <dbReference type="ChEBI" id="CHEBI:18420"/>
    </cofactor>
</comment>
<reference evidence="21 22" key="1">
    <citation type="submission" date="2020-12" db="EMBL/GenBank/DDBJ databases">
        <title>FDA dAtabase for Regulatory Grade micrObial Sequences (FDA-ARGOS): Supporting development and validation of Infectious Disease Dx tests.</title>
        <authorList>
            <person name="Sproer C."/>
            <person name="Gronow S."/>
            <person name="Severitt S."/>
            <person name="Schroder I."/>
            <person name="Tallon L."/>
            <person name="Sadzewicz L."/>
            <person name="Zhao X."/>
            <person name="Boylan J."/>
            <person name="Ott S."/>
            <person name="Bowen H."/>
            <person name="Vavikolanu K."/>
            <person name="Mehta A."/>
            <person name="Aluvathingal J."/>
            <person name="Nadendla S."/>
            <person name="Lowell S."/>
            <person name="Myers T."/>
            <person name="Yan Y."/>
            <person name="Sichtig H."/>
        </authorList>
    </citation>
    <scope>NUCLEOTIDE SEQUENCE [LARGE SCALE GENOMIC DNA]</scope>
    <source>
        <strain evidence="21 22">FDAARGOS_1053</strain>
    </source>
</reference>
<keyword evidence="5 18" id="KW-0479">Metal-binding</keyword>
<dbReference type="RefSeq" id="WP_084037108.1">
    <property type="nucleotide sequence ID" value="NZ_CP066007.1"/>
</dbReference>
<dbReference type="SUPFAM" id="SSF64153">
    <property type="entry name" value="YjeF N-terminal domain-like"/>
    <property type="match status" value="1"/>
</dbReference>
<keyword evidence="8 17" id="KW-0521">NADP</keyword>
<keyword evidence="6 17" id="KW-0547">Nucleotide-binding</keyword>
<comment type="catalytic activity">
    <reaction evidence="1 18">
        <text>(6R)-NADHX = (6S)-NADHX</text>
        <dbReference type="Rhea" id="RHEA:32215"/>
        <dbReference type="ChEBI" id="CHEBI:64074"/>
        <dbReference type="ChEBI" id="CHEBI:64075"/>
        <dbReference type="EC" id="5.1.99.6"/>
    </reaction>
</comment>
<accession>A0A7T4JVN8</accession>
<protein>
    <recommendedName>
        <fullName evidence="17">ADP-dependent (S)-NAD(P)H-hydrate dehydratase</fullName>
        <ecNumber evidence="17">4.2.1.136</ecNumber>
    </recommendedName>
    <alternativeName>
        <fullName evidence="17">ADP-dependent NAD(P)HX dehydratase</fullName>
    </alternativeName>
</protein>
<feature type="binding site" evidence="17">
    <location>
        <position position="435"/>
    </location>
    <ligand>
        <name>AMP</name>
        <dbReference type="ChEBI" id="CHEBI:456215"/>
    </ligand>
</feature>
<dbReference type="GO" id="GO:0052855">
    <property type="term" value="F:ADP-dependent NAD(P)H-hydrate dehydratase activity"/>
    <property type="evidence" value="ECO:0007669"/>
    <property type="project" value="UniProtKB-UniRule"/>
</dbReference>
<proteinExistence type="inferred from homology"/>
<evidence type="ECO:0000256" key="3">
    <source>
        <dbReference type="ARBA" id="ARBA00006001"/>
    </source>
</evidence>
<comment type="catalytic activity">
    <reaction evidence="15 17 18">
        <text>(6S)-NADHX + ADP = AMP + phosphate + NADH + H(+)</text>
        <dbReference type="Rhea" id="RHEA:32223"/>
        <dbReference type="ChEBI" id="CHEBI:15378"/>
        <dbReference type="ChEBI" id="CHEBI:43474"/>
        <dbReference type="ChEBI" id="CHEBI:57945"/>
        <dbReference type="ChEBI" id="CHEBI:64074"/>
        <dbReference type="ChEBI" id="CHEBI:456215"/>
        <dbReference type="ChEBI" id="CHEBI:456216"/>
        <dbReference type="EC" id="4.2.1.136"/>
    </reaction>
</comment>
<name>A0A7T4JVN8_9CORY</name>
<dbReference type="GO" id="GO:0046496">
    <property type="term" value="P:nicotinamide nucleotide metabolic process"/>
    <property type="evidence" value="ECO:0007669"/>
    <property type="project" value="UniProtKB-UniRule"/>
</dbReference>
<evidence type="ECO:0000256" key="18">
    <source>
        <dbReference type="PIRNR" id="PIRNR017184"/>
    </source>
</evidence>
<dbReference type="PIRSF" id="PIRSF017184">
    <property type="entry name" value="Nnr"/>
    <property type="match status" value="1"/>
</dbReference>
<dbReference type="InterPro" id="IPR004443">
    <property type="entry name" value="YjeF_N_dom"/>
</dbReference>
<comment type="catalytic activity">
    <reaction evidence="16 17 18">
        <text>(6S)-NADPHX + ADP = AMP + phosphate + NADPH + H(+)</text>
        <dbReference type="Rhea" id="RHEA:32235"/>
        <dbReference type="ChEBI" id="CHEBI:15378"/>
        <dbReference type="ChEBI" id="CHEBI:43474"/>
        <dbReference type="ChEBI" id="CHEBI:57783"/>
        <dbReference type="ChEBI" id="CHEBI:64076"/>
        <dbReference type="ChEBI" id="CHEBI:456215"/>
        <dbReference type="ChEBI" id="CHEBI:456216"/>
        <dbReference type="EC" id="4.2.1.136"/>
    </reaction>
</comment>
<comment type="similarity">
    <text evidence="3 18">In the N-terminal section; belongs to the NnrE/AIBP family.</text>
</comment>
<evidence type="ECO:0000256" key="8">
    <source>
        <dbReference type="ARBA" id="ARBA00022857"/>
    </source>
</evidence>
<comment type="cofactor">
    <cofactor evidence="18">
        <name>K(+)</name>
        <dbReference type="ChEBI" id="CHEBI:29103"/>
    </cofactor>
    <text evidence="18">Binds 1 potassium ion per subunit.</text>
</comment>
<dbReference type="Gene3D" id="3.40.50.10260">
    <property type="entry name" value="YjeF N-terminal domain"/>
    <property type="match status" value="1"/>
</dbReference>
<keyword evidence="13" id="KW-0511">Multifunctional enzyme</keyword>
<evidence type="ECO:0000256" key="14">
    <source>
        <dbReference type="ARBA" id="ARBA00025153"/>
    </source>
</evidence>
<comment type="function">
    <text evidence="14 18">Bifunctional enzyme that catalyzes the epimerization of the S- and R-forms of NAD(P)HX and the dehydration of the S-form of NAD(P)HX at the expense of ADP, which is converted to AMP. This allows the repair of both epimers of NAD(P)HX, a damaged form of NAD(P)H that is a result of enzymatic or heat-dependent hydration.</text>
</comment>
<evidence type="ECO:0000256" key="17">
    <source>
        <dbReference type="HAMAP-Rule" id="MF_01965"/>
    </source>
</evidence>
<dbReference type="PANTHER" id="PTHR12592">
    <property type="entry name" value="ATP-DEPENDENT (S)-NAD(P)H-HYDRATE DEHYDRATASE FAMILY MEMBER"/>
    <property type="match status" value="1"/>
</dbReference>
<evidence type="ECO:0000259" key="19">
    <source>
        <dbReference type="PROSITE" id="PS51383"/>
    </source>
</evidence>
<keyword evidence="7 17" id="KW-0067">ATP-binding</keyword>
<dbReference type="PROSITE" id="PS51383">
    <property type="entry name" value="YJEF_C_3"/>
    <property type="match status" value="1"/>
</dbReference>
<comment type="similarity">
    <text evidence="17">Belongs to the NnrD/CARKD family.</text>
</comment>
<sequence length="506" mass="52738">MMIPRKAYPAATIRECEAPLLVAQEFDDQLMLEAAAAVAHVAEAMLQGTDKRVLLVVGTGGNGGDALYAGQMLIENGADVTAVIPGTPHTRALEQFTGEVFRYPDDLDPEFDLLIDGVAGLGAGRPLAPEVYELFLRCDCPVLAVDVPSGVNADTGEAADACVTADITVTFGGLRLAHALAPECGTVFVADIGETIDDEDTLGEYLEYSGEEELETFLAVNPHPELQGVPALPPMPHTMVQRFEPQIHDNKYTNGVLAILAGSAQYPGAGILCTGAALNTHSGLTYYVGAGEPILRHYPEVVVRESVDKLKKVDAAVIGPGRGECAEELAQVLALDVPVVVDADALTALGSSDLLKQAVRKRTATTILTPHEGEFARLSDATGTAAERARALAEDLRCTVVLKGRITAVAEWSDGDVFVATVNAGCSWGAVPGSGDVLAGIIGASLAAVHAQYPGAPRELFTPLGPVCLHALAAYLSARTPAGPAPTRASKIVDAISLAIALQLQG</sequence>
<evidence type="ECO:0000256" key="5">
    <source>
        <dbReference type="ARBA" id="ARBA00022723"/>
    </source>
</evidence>
<dbReference type="InterPro" id="IPR030677">
    <property type="entry name" value="Nnr"/>
</dbReference>
<feature type="binding site" evidence="17">
    <location>
        <position position="436"/>
    </location>
    <ligand>
        <name>(6S)-NADPHX</name>
        <dbReference type="ChEBI" id="CHEBI:64076"/>
    </ligand>
</feature>
<evidence type="ECO:0000256" key="13">
    <source>
        <dbReference type="ARBA" id="ARBA00023268"/>
    </source>
</evidence>
<dbReference type="OrthoDB" id="9806925at2"/>